<feature type="compositionally biased region" description="Basic and acidic residues" evidence="1">
    <location>
        <begin position="21"/>
        <end position="30"/>
    </location>
</feature>
<evidence type="ECO:0000313" key="4">
    <source>
        <dbReference type="WBParaSite" id="L893_g2940.t1"/>
    </source>
</evidence>
<feature type="domain" description="Mitogen-activated protein kinase kinase kinase N-terminal" evidence="2">
    <location>
        <begin position="194"/>
        <end position="834"/>
    </location>
</feature>
<dbReference type="Pfam" id="PF19431">
    <property type="entry name" value="MEKK4_N"/>
    <property type="match status" value="1"/>
</dbReference>
<dbReference type="GO" id="GO:0000165">
    <property type="term" value="P:MAPK cascade"/>
    <property type="evidence" value="ECO:0007669"/>
    <property type="project" value="InterPro"/>
</dbReference>
<evidence type="ECO:0000313" key="3">
    <source>
        <dbReference type="Proteomes" id="UP000095287"/>
    </source>
</evidence>
<feature type="compositionally biased region" description="Polar residues" evidence="1">
    <location>
        <begin position="11"/>
        <end position="20"/>
    </location>
</feature>
<evidence type="ECO:0000259" key="2">
    <source>
        <dbReference type="Pfam" id="PF19431"/>
    </source>
</evidence>
<dbReference type="AlphaFoldDB" id="A0A1I7ZTA2"/>
<keyword evidence="3" id="KW-1185">Reference proteome</keyword>
<organism evidence="3 4">
    <name type="scientific">Steinernema glaseri</name>
    <dbReference type="NCBI Taxonomy" id="37863"/>
    <lineage>
        <taxon>Eukaryota</taxon>
        <taxon>Metazoa</taxon>
        <taxon>Ecdysozoa</taxon>
        <taxon>Nematoda</taxon>
        <taxon>Chromadorea</taxon>
        <taxon>Rhabditida</taxon>
        <taxon>Tylenchina</taxon>
        <taxon>Panagrolaimomorpha</taxon>
        <taxon>Strongyloidoidea</taxon>
        <taxon>Steinernematidae</taxon>
        <taxon>Steinernema</taxon>
    </lineage>
</organism>
<feature type="region of interest" description="Disordered" evidence="1">
    <location>
        <begin position="831"/>
        <end position="855"/>
    </location>
</feature>
<proteinExistence type="predicted"/>
<reference evidence="4" key="1">
    <citation type="submission" date="2016-11" db="UniProtKB">
        <authorList>
            <consortium name="WormBaseParasite"/>
        </authorList>
    </citation>
    <scope>IDENTIFICATION</scope>
</reference>
<evidence type="ECO:0000256" key="1">
    <source>
        <dbReference type="SAM" id="MobiDB-lite"/>
    </source>
</evidence>
<protein>
    <submittedName>
        <fullName evidence="4">MEKK4_N domain-containing protein</fullName>
    </submittedName>
</protein>
<name>A0A1I7ZTA2_9BILA</name>
<feature type="region of interest" description="Disordered" evidence="1">
    <location>
        <begin position="1"/>
        <end position="51"/>
    </location>
</feature>
<feature type="compositionally biased region" description="Basic and acidic residues" evidence="1">
    <location>
        <begin position="1"/>
        <end position="10"/>
    </location>
</feature>
<dbReference type="InterPro" id="IPR045801">
    <property type="entry name" value="MEKK4_N"/>
</dbReference>
<accession>A0A1I7ZTA2</accession>
<sequence>MEFRSRRGSESDLSYQSVRKSSAEKGDKAEKKRKKGYAGRASLPCHGNKRKYSKGSKIAYEFGDEMYLYEQEHVAQSQPVANSPRFPTSPVQNAMPKYSCLPLGRDQKRLERRGHCFMQCFNDEPSLIPETLPETKQEDPELSRQKEFYQTSRKELNDAKRQKNKRIEQLEVVSGENCEIRGETLKAYVKVTDYTTAKMGDVLWLQLQAYLAGRPMTKEMFANSTNVHDAYVLKERQKLGGVIEDIRRFTFEMSEQLKAQLADRNSYLKTVHDDSYLVQMRSARTAVETLLNRFDQYWSLFPRFKAIFPRLEGDGIRAEHKEVIDRLELLYMWYNTLDSLRDVMKTVGEILRNRSANVSASNGARSSRSSTDTFNFWPRDDYHSPTQSWAHVSYSDIGGRLSPCDSGLSKSPELDEQNMDVENEHEFEKFLRKRYLQFYQDVVQQSLQLRGMREVLNQIDRVTRRPLDKAAAALVSRPLYAHVASGSNLLSGHVDHELKKHDMMTVHHKHFAQMNLPPFLPFFLFLITVPVDLVEQWCAAKSMRTDSERGAKRDLLTINTLIEECHECLTAAIDVKLQYVGFVKATCADPSAHLSYLRALDNQLDQIFMNYFEYLFEWADSGSDFTSNDMEWNSATHTVDKLISEWQSTKEWTVSISSTESEAARRFCHISKKVLNDLVLKFLQSEVEKIDRMAIEAKLNKNVEADFEIVDEGGNTPERKLSAPHSLVFMQCRRIKRLIQNLRQRSLKALALLKAVSNDLEFCAKYKAKLDAEIDGEYIARKLIENDFILLRFKTGYELPFLAFCPKEIQNNSEAVNSLLNSICSRVCKLPPDSSKSKREQHNESQSLETEGSLDPFNFDSLSQAMPQVTSESSPKNYLVIVSRQLFASEDFNPYTETPRCVEERFLSDIEIRKSTATSLAHTKVR</sequence>
<dbReference type="Proteomes" id="UP000095287">
    <property type="component" value="Unplaced"/>
</dbReference>
<dbReference type="WBParaSite" id="L893_g2940.t1">
    <property type="protein sequence ID" value="L893_g2940.t1"/>
    <property type="gene ID" value="L893_g2940"/>
</dbReference>